<comment type="caution">
    <text evidence="10">The sequence shown here is derived from an EMBL/GenBank/DDBJ whole genome shotgun (WGS) entry which is preliminary data.</text>
</comment>
<dbReference type="GO" id="GO:0005975">
    <property type="term" value="P:carbohydrate metabolic process"/>
    <property type="evidence" value="ECO:0007669"/>
    <property type="project" value="InterPro"/>
</dbReference>
<dbReference type="EC" id="3.2.1.22" evidence="3 7"/>
<evidence type="ECO:0000259" key="9">
    <source>
        <dbReference type="Pfam" id="PF17801"/>
    </source>
</evidence>
<dbReference type="Pfam" id="PF16499">
    <property type="entry name" value="Melibiase_2"/>
    <property type="match status" value="1"/>
</dbReference>
<reference evidence="10" key="1">
    <citation type="submission" date="2022-03" db="EMBL/GenBank/DDBJ databases">
        <title>A functionally conserved STORR gene fusion in Papaver species that diverged 16.8 million years ago.</title>
        <authorList>
            <person name="Catania T."/>
        </authorList>
    </citation>
    <scope>NUCLEOTIDE SEQUENCE</scope>
    <source>
        <strain evidence="10">S-191538</strain>
    </source>
</reference>
<dbReference type="InterPro" id="IPR041233">
    <property type="entry name" value="Melibiase_C"/>
</dbReference>
<dbReference type="Gene3D" id="3.20.20.70">
    <property type="entry name" value="Aldolase class I"/>
    <property type="match status" value="1"/>
</dbReference>
<evidence type="ECO:0000256" key="1">
    <source>
        <dbReference type="ARBA" id="ARBA00001255"/>
    </source>
</evidence>
<dbReference type="PANTHER" id="PTHR11452">
    <property type="entry name" value="ALPHA-GALACTOSIDASE/ALPHA-N-ACETYLGALACTOSAMINIDASE"/>
    <property type="match status" value="1"/>
</dbReference>
<name>A0AA41V5U5_PAPNU</name>
<sequence length="525" mass="58707">MKILILSDLFFFLVCCLLLVQRGLSEAPSFENQEVQANLPPRGWNSYDAFSWIISEEEFLQNAEVVSQRLLSHGYQYVVVDFLWFRKKVKGSSIYAGGFDVIDEFGRMVPDPERWPSSKGGNGFAEVAKKVHSMGLKFGIHVMRGISKQAVNANTPILDVDKGSAYEESGQQWRAKDIGMTNRPCGWMREGFMSVNTKTGAGKAFLRSLYQQYADWGVDFVKHDCVFGDDLDVDEISTVSEILKRLDHNIVYSLSPGTSATPVMAKQVSSFVNMYRITADDWDRWDHVAAHFDVSRDFAAANMTGAVGLGGKSWPDLDMLPLGWLTDPGVNEGPHRRCNLNLDEQRTQMTLWSIAKSPIMYGGDLRKIDETTFNLITHPTLLEINSFSENNKEFPFITEMKKDLKSNASFFSRVLQRLKEVNPLKNANSQGIRSWSANGRNGELYLSIFNLNSQETTITARVSLSGLLNSLPAKNLTAASSTCTYNEVWSGKEYGILKDTISADIAPHGCALFVINCKSATRLSQ</sequence>
<dbReference type="GO" id="GO:0004557">
    <property type="term" value="F:alpha-galactosidase activity"/>
    <property type="evidence" value="ECO:0007669"/>
    <property type="project" value="UniProtKB-EC"/>
</dbReference>
<dbReference type="InterPro" id="IPR013780">
    <property type="entry name" value="Glyco_hydro_b"/>
</dbReference>
<keyword evidence="4 8" id="KW-0732">Signal</keyword>
<evidence type="ECO:0000256" key="6">
    <source>
        <dbReference type="ARBA" id="ARBA00023295"/>
    </source>
</evidence>
<protein>
    <recommendedName>
        <fullName evidence="3 7">Alpha-galactosidase</fullName>
        <ecNumber evidence="3 7">3.2.1.22</ecNumber>
    </recommendedName>
    <alternativeName>
        <fullName evidence="7">Melibiase</fullName>
    </alternativeName>
</protein>
<gene>
    <name evidence="10" type="ORF">MKW94_012410</name>
</gene>
<evidence type="ECO:0000256" key="2">
    <source>
        <dbReference type="ARBA" id="ARBA00009743"/>
    </source>
</evidence>
<evidence type="ECO:0000256" key="8">
    <source>
        <dbReference type="SAM" id="SignalP"/>
    </source>
</evidence>
<dbReference type="InterPro" id="IPR013785">
    <property type="entry name" value="Aldolase_TIM"/>
</dbReference>
<dbReference type="PANTHER" id="PTHR11452:SF42">
    <property type="entry name" value="ALPHA-GALACTOSIDASE"/>
    <property type="match status" value="1"/>
</dbReference>
<proteinExistence type="inferred from homology"/>
<dbReference type="AlphaFoldDB" id="A0AA41V5U5"/>
<dbReference type="SUPFAM" id="SSF51011">
    <property type="entry name" value="Glycosyl hydrolase domain"/>
    <property type="match status" value="1"/>
</dbReference>
<dbReference type="PRINTS" id="PR00740">
    <property type="entry name" value="GLHYDRLASE27"/>
</dbReference>
<evidence type="ECO:0000256" key="4">
    <source>
        <dbReference type="ARBA" id="ARBA00022729"/>
    </source>
</evidence>
<comment type="similarity">
    <text evidence="2 7">Belongs to the glycosyl hydrolase 27 family.</text>
</comment>
<feature type="domain" description="Alpha galactosidase C-terminal" evidence="9">
    <location>
        <begin position="431"/>
        <end position="514"/>
    </location>
</feature>
<dbReference type="EMBL" id="JAJJMA010161810">
    <property type="protein sequence ID" value="MCL7035870.1"/>
    <property type="molecule type" value="Genomic_DNA"/>
</dbReference>
<organism evidence="10 11">
    <name type="scientific">Papaver nudicaule</name>
    <name type="common">Iceland poppy</name>
    <dbReference type="NCBI Taxonomy" id="74823"/>
    <lineage>
        <taxon>Eukaryota</taxon>
        <taxon>Viridiplantae</taxon>
        <taxon>Streptophyta</taxon>
        <taxon>Embryophyta</taxon>
        <taxon>Tracheophyta</taxon>
        <taxon>Spermatophyta</taxon>
        <taxon>Magnoliopsida</taxon>
        <taxon>Ranunculales</taxon>
        <taxon>Papaveraceae</taxon>
        <taxon>Papaveroideae</taxon>
        <taxon>Papaver</taxon>
    </lineage>
</organism>
<dbReference type="Pfam" id="PF17801">
    <property type="entry name" value="Melibiase_C"/>
    <property type="match status" value="1"/>
</dbReference>
<dbReference type="InterPro" id="IPR002241">
    <property type="entry name" value="Glyco_hydro_27"/>
</dbReference>
<dbReference type="Gene3D" id="2.60.40.1180">
    <property type="entry name" value="Golgi alpha-mannosidase II"/>
    <property type="match status" value="1"/>
</dbReference>
<dbReference type="SUPFAM" id="SSF51445">
    <property type="entry name" value="(Trans)glycosidases"/>
    <property type="match status" value="1"/>
</dbReference>
<feature type="chain" id="PRO_5041404793" description="Alpha-galactosidase" evidence="8">
    <location>
        <begin position="26"/>
        <end position="525"/>
    </location>
</feature>
<keyword evidence="7" id="KW-1015">Disulfide bond</keyword>
<dbReference type="CDD" id="cd14792">
    <property type="entry name" value="GH27"/>
    <property type="match status" value="1"/>
</dbReference>
<keyword evidence="5 7" id="KW-0378">Hydrolase</keyword>
<dbReference type="InterPro" id="IPR017853">
    <property type="entry name" value="GH"/>
</dbReference>
<keyword evidence="11" id="KW-1185">Reference proteome</keyword>
<comment type="catalytic activity">
    <reaction evidence="1 7">
        <text>Hydrolysis of terminal, non-reducing alpha-D-galactose residues in alpha-D-galactosides, including galactose oligosaccharides, galactomannans and galactolipids.</text>
        <dbReference type="EC" id="3.2.1.22"/>
    </reaction>
</comment>
<evidence type="ECO:0000313" key="11">
    <source>
        <dbReference type="Proteomes" id="UP001177140"/>
    </source>
</evidence>
<evidence type="ECO:0000313" key="10">
    <source>
        <dbReference type="EMBL" id="MCL7035870.1"/>
    </source>
</evidence>
<evidence type="ECO:0000256" key="7">
    <source>
        <dbReference type="RuleBase" id="RU361168"/>
    </source>
</evidence>
<evidence type="ECO:0000256" key="3">
    <source>
        <dbReference type="ARBA" id="ARBA00012755"/>
    </source>
</evidence>
<dbReference type="Proteomes" id="UP001177140">
    <property type="component" value="Unassembled WGS sequence"/>
</dbReference>
<keyword evidence="6 7" id="KW-0326">Glycosidase</keyword>
<feature type="signal peptide" evidence="8">
    <location>
        <begin position="1"/>
        <end position="25"/>
    </location>
</feature>
<accession>A0AA41V5U5</accession>
<evidence type="ECO:0000256" key="5">
    <source>
        <dbReference type="ARBA" id="ARBA00022801"/>
    </source>
</evidence>